<proteinExistence type="predicted"/>
<dbReference type="InterPro" id="IPR046341">
    <property type="entry name" value="SET_dom_sf"/>
</dbReference>
<dbReference type="InterPro" id="IPR001214">
    <property type="entry name" value="SET_dom"/>
</dbReference>
<dbReference type="PANTHER" id="PTHR47332">
    <property type="entry name" value="SET DOMAIN-CONTAINING PROTEIN 5"/>
    <property type="match status" value="1"/>
</dbReference>
<dbReference type="Pfam" id="PF00856">
    <property type="entry name" value="SET"/>
    <property type="match status" value="1"/>
</dbReference>
<dbReference type="OrthoDB" id="265717at2759"/>
<sequence length="232" mass="26338">MLPRRRWIQPTPKLGKAKVIKGDITSSPAALILQSLLEVDPSDRQEFFNLSYVNFPTNLKPENHPGEMALAIFQTNAVAAGDGVGVFPRMARLNHGCSSAFNVVYTWREWEKVLVVYALKSIRKGEELLTTYTNTKRPRDQRRAFLEERYGFFCTCVVCSLSDEQSRKSDKRLQAISDLYERFATWGTGGIDGREAIGIVRDIWKLEDEEGYWSERGRLTADAAWVAASHSE</sequence>
<dbReference type="SUPFAM" id="SSF82199">
    <property type="entry name" value="SET domain"/>
    <property type="match status" value="1"/>
</dbReference>
<evidence type="ECO:0000313" key="3">
    <source>
        <dbReference type="Proteomes" id="UP000807353"/>
    </source>
</evidence>
<protein>
    <recommendedName>
        <fullName evidence="1">SET domain-containing protein</fullName>
    </recommendedName>
</protein>
<reference evidence="2" key="1">
    <citation type="submission" date="2020-11" db="EMBL/GenBank/DDBJ databases">
        <authorList>
            <consortium name="DOE Joint Genome Institute"/>
            <person name="Ahrendt S."/>
            <person name="Riley R."/>
            <person name="Andreopoulos W."/>
            <person name="Labutti K."/>
            <person name="Pangilinan J."/>
            <person name="Ruiz-Duenas F.J."/>
            <person name="Barrasa J.M."/>
            <person name="Sanchez-Garcia M."/>
            <person name="Camarero S."/>
            <person name="Miyauchi S."/>
            <person name="Serrano A."/>
            <person name="Linde D."/>
            <person name="Babiker R."/>
            <person name="Drula E."/>
            <person name="Ayuso-Fernandez I."/>
            <person name="Pacheco R."/>
            <person name="Padilla G."/>
            <person name="Ferreira P."/>
            <person name="Barriuso J."/>
            <person name="Kellner H."/>
            <person name="Castanera R."/>
            <person name="Alfaro M."/>
            <person name="Ramirez L."/>
            <person name="Pisabarro A.G."/>
            <person name="Kuo A."/>
            <person name="Tritt A."/>
            <person name="Lipzen A."/>
            <person name="He G."/>
            <person name="Yan M."/>
            <person name="Ng V."/>
            <person name="Cullen D."/>
            <person name="Martin F."/>
            <person name="Rosso M.-N."/>
            <person name="Henrissat B."/>
            <person name="Hibbett D."/>
            <person name="Martinez A.T."/>
            <person name="Grigoriev I.V."/>
        </authorList>
    </citation>
    <scope>NUCLEOTIDE SEQUENCE</scope>
    <source>
        <strain evidence="2">CBS 247.69</strain>
    </source>
</reference>
<dbReference type="PANTHER" id="PTHR47332:SF4">
    <property type="entry name" value="SET DOMAIN-CONTAINING PROTEIN 5"/>
    <property type="match status" value="1"/>
</dbReference>
<evidence type="ECO:0000259" key="1">
    <source>
        <dbReference type="Pfam" id="PF00856"/>
    </source>
</evidence>
<dbReference type="AlphaFoldDB" id="A0A9P6CJP5"/>
<accession>A0A9P6CJP5</accession>
<dbReference type="CDD" id="cd20071">
    <property type="entry name" value="SET_SMYD"/>
    <property type="match status" value="1"/>
</dbReference>
<dbReference type="InterPro" id="IPR053185">
    <property type="entry name" value="SET_domain_protein"/>
</dbReference>
<dbReference type="EMBL" id="MU150266">
    <property type="protein sequence ID" value="KAF9463013.1"/>
    <property type="molecule type" value="Genomic_DNA"/>
</dbReference>
<name>A0A9P6CJP5_9AGAR</name>
<feature type="domain" description="SET" evidence="1">
    <location>
        <begin position="91"/>
        <end position="132"/>
    </location>
</feature>
<dbReference type="Proteomes" id="UP000807353">
    <property type="component" value="Unassembled WGS sequence"/>
</dbReference>
<evidence type="ECO:0000313" key="2">
    <source>
        <dbReference type="EMBL" id="KAF9463013.1"/>
    </source>
</evidence>
<keyword evidence="3" id="KW-1185">Reference proteome</keyword>
<organism evidence="2 3">
    <name type="scientific">Collybia nuda</name>
    <dbReference type="NCBI Taxonomy" id="64659"/>
    <lineage>
        <taxon>Eukaryota</taxon>
        <taxon>Fungi</taxon>
        <taxon>Dikarya</taxon>
        <taxon>Basidiomycota</taxon>
        <taxon>Agaricomycotina</taxon>
        <taxon>Agaricomycetes</taxon>
        <taxon>Agaricomycetidae</taxon>
        <taxon>Agaricales</taxon>
        <taxon>Tricholomatineae</taxon>
        <taxon>Clitocybaceae</taxon>
        <taxon>Collybia</taxon>
    </lineage>
</organism>
<comment type="caution">
    <text evidence="2">The sequence shown here is derived from an EMBL/GenBank/DDBJ whole genome shotgun (WGS) entry which is preliminary data.</text>
</comment>
<dbReference type="Gene3D" id="2.170.270.10">
    <property type="entry name" value="SET domain"/>
    <property type="match status" value="1"/>
</dbReference>
<gene>
    <name evidence="2" type="ORF">BDZ94DRAFT_1282674</name>
</gene>